<evidence type="ECO:0000256" key="2">
    <source>
        <dbReference type="ARBA" id="ARBA00012483"/>
    </source>
</evidence>
<keyword evidence="6" id="KW-0833">Ubl conjugation pathway</keyword>
<dbReference type="InterPro" id="IPR001841">
    <property type="entry name" value="Znf_RING"/>
</dbReference>
<evidence type="ECO:0000256" key="4">
    <source>
        <dbReference type="ARBA" id="ARBA00022723"/>
    </source>
</evidence>
<evidence type="ECO:0000256" key="6">
    <source>
        <dbReference type="ARBA" id="ARBA00022786"/>
    </source>
</evidence>
<dbReference type="InterPro" id="IPR013083">
    <property type="entry name" value="Znf_RING/FYVE/PHD"/>
</dbReference>
<comment type="catalytic activity">
    <reaction evidence="1">
        <text>S-ubiquitinyl-[E2 ubiquitin-conjugating enzyme]-L-cysteine + [acceptor protein]-L-lysine = [E2 ubiquitin-conjugating enzyme]-L-cysteine + N(6)-ubiquitinyl-[acceptor protein]-L-lysine.</text>
        <dbReference type="EC" id="2.3.2.27"/>
    </reaction>
</comment>
<dbReference type="PANTHER" id="PTHR15710:SF171">
    <property type="entry name" value="RING-TYPE DOMAIN-CONTAINING PROTEIN"/>
    <property type="match status" value="1"/>
</dbReference>
<dbReference type="GeneID" id="100192025"/>
<protein>
    <recommendedName>
        <fullName evidence="2">RING-type E3 ubiquitin transferase</fullName>
        <ecNumber evidence="2">2.3.2.27</ecNumber>
    </recommendedName>
</protein>
<reference evidence="10" key="1">
    <citation type="journal article" date="2009" name="PLoS Genet.">
        <title>Sequencing, mapping, and analysis of 27,455 maize full-length cDNAs.</title>
        <authorList>
            <person name="Soderlund C."/>
            <person name="Descour A."/>
            <person name="Kudrna D."/>
            <person name="Bomhoff M."/>
            <person name="Boyd L."/>
            <person name="Currie J."/>
            <person name="Angelova A."/>
            <person name="Collura K."/>
            <person name="Wissotski M."/>
            <person name="Ashley E."/>
            <person name="Morrow D."/>
            <person name="Fernandes J."/>
            <person name="Walbot V."/>
            <person name="Yu Y."/>
        </authorList>
    </citation>
    <scope>NUCLEOTIDE SEQUENCE</scope>
    <source>
        <strain evidence="10">B73</strain>
    </source>
</reference>
<evidence type="ECO:0000313" key="10">
    <source>
        <dbReference type="EMBL" id="ACF79308.1"/>
    </source>
</evidence>
<keyword evidence="5 8" id="KW-0863">Zinc-finger</keyword>
<dbReference type="FunFam" id="3.30.40.10:FF:000022">
    <property type="entry name" value="E3 ubiquitin-protein ligase RING1-like"/>
    <property type="match status" value="1"/>
</dbReference>
<accession>B4FB15</accession>
<dbReference type="ExpressionAtlas" id="B4FB15">
    <property type="expression patterns" value="baseline and differential"/>
</dbReference>
<dbReference type="EMBL" id="BT034303">
    <property type="protein sequence ID" value="ACF79308.1"/>
    <property type="molecule type" value="mRNA"/>
</dbReference>
<evidence type="ECO:0000259" key="9">
    <source>
        <dbReference type="PROSITE" id="PS50089"/>
    </source>
</evidence>
<dbReference type="SUPFAM" id="SSF57850">
    <property type="entry name" value="RING/U-box"/>
    <property type="match status" value="1"/>
</dbReference>
<keyword evidence="4" id="KW-0479">Metal-binding</keyword>
<dbReference type="GO" id="GO:0008270">
    <property type="term" value="F:zinc ion binding"/>
    <property type="evidence" value="ECO:0007669"/>
    <property type="project" value="UniProtKB-KW"/>
</dbReference>
<dbReference type="PROSITE" id="PS50089">
    <property type="entry name" value="ZF_RING_2"/>
    <property type="match status" value="1"/>
</dbReference>
<feature type="domain" description="RING-type" evidence="9">
    <location>
        <begin position="259"/>
        <end position="300"/>
    </location>
</feature>
<dbReference type="AlphaFoldDB" id="B4FB15"/>
<sequence length="321" mass="34434">MPPETKTLPQRREAQVEQDFFSIPLSSIAIASMASSSIHIHHPRLAGDEIHRTLEASYSPSASYCSDDAFVPVFRPDPSAPSVSASASADRVRSLFRSVDVALFRDTLFAPGRGGDGDGDDLGFTDADAEAAEYDGDLTSIFWDCLQIEDADDPLAASPAEEFEWEEVASPSGAAGEAPEPEWEVLADVPPAAAEEGFVYTSHHRGRDEEEEEAAAYEVLVAGGEGLLLKTKPPAARSAVEALPSAVVAAGQEGQGDECAVCKDGVAVGQRVKRLPCSHRYHDGCIVPWLQVRNSCPLCRFELPTDDPEYESWKAGRTDAA</sequence>
<proteinExistence type="evidence at transcript level"/>
<keyword evidence="7" id="KW-0862">Zinc</keyword>
<name>B4FB15_MAIZE</name>
<dbReference type="EC" id="2.3.2.27" evidence="2"/>
<evidence type="ECO:0000256" key="3">
    <source>
        <dbReference type="ARBA" id="ARBA00022679"/>
    </source>
</evidence>
<dbReference type="Gene3D" id="3.30.40.10">
    <property type="entry name" value="Zinc/RING finger domain, C3HC4 (zinc finger)"/>
    <property type="match status" value="1"/>
</dbReference>
<evidence type="ECO:0000256" key="1">
    <source>
        <dbReference type="ARBA" id="ARBA00000900"/>
    </source>
</evidence>
<dbReference type="Pfam" id="PF13639">
    <property type="entry name" value="zf-RING_2"/>
    <property type="match status" value="1"/>
</dbReference>
<organism evidence="10">
    <name type="scientific">Zea mays</name>
    <name type="common">Maize</name>
    <dbReference type="NCBI Taxonomy" id="4577"/>
    <lineage>
        <taxon>Eukaryota</taxon>
        <taxon>Viridiplantae</taxon>
        <taxon>Streptophyta</taxon>
        <taxon>Embryophyta</taxon>
        <taxon>Tracheophyta</taxon>
        <taxon>Spermatophyta</taxon>
        <taxon>Magnoliopsida</taxon>
        <taxon>Liliopsida</taxon>
        <taxon>Poales</taxon>
        <taxon>Poaceae</taxon>
        <taxon>PACMAD clade</taxon>
        <taxon>Panicoideae</taxon>
        <taxon>Andropogonodae</taxon>
        <taxon>Andropogoneae</taxon>
        <taxon>Tripsacinae</taxon>
        <taxon>Zea</taxon>
    </lineage>
</organism>
<dbReference type="OrthoDB" id="8062037at2759"/>
<evidence type="ECO:0000256" key="7">
    <source>
        <dbReference type="ARBA" id="ARBA00022833"/>
    </source>
</evidence>
<evidence type="ECO:0000256" key="8">
    <source>
        <dbReference type="PROSITE-ProRule" id="PRU00175"/>
    </source>
</evidence>
<dbReference type="PANTHER" id="PTHR15710">
    <property type="entry name" value="E3 UBIQUITIN-PROTEIN LIGASE PRAJA"/>
    <property type="match status" value="1"/>
</dbReference>
<dbReference type="KEGG" id="zma:100192025"/>
<dbReference type="GO" id="GO:0061630">
    <property type="term" value="F:ubiquitin protein ligase activity"/>
    <property type="evidence" value="ECO:0007669"/>
    <property type="project" value="UniProtKB-EC"/>
</dbReference>
<keyword evidence="3" id="KW-0808">Transferase</keyword>
<dbReference type="SMART" id="SM00184">
    <property type="entry name" value="RING"/>
    <property type="match status" value="1"/>
</dbReference>
<evidence type="ECO:0000256" key="5">
    <source>
        <dbReference type="ARBA" id="ARBA00022771"/>
    </source>
</evidence>